<dbReference type="GO" id="GO:0004222">
    <property type="term" value="F:metalloendopeptidase activity"/>
    <property type="evidence" value="ECO:0007669"/>
    <property type="project" value="InterPro"/>
</dbReference>
<dbReference type="Gene3D" id="3.40.390.10">
    <property type="entry name" value="Collagenase (Catalytic Domain)"/>
    <property type="match status" value="1"/>
</dbReference>
<dbReference type="SUPFAM" id="SSF55486">
    <property type="entry name" value="Metalloproteases ('zincins'), catalytic domain"/>
    <property type="match status" value="1"/>
</dbReference>
<gene>
    <name evidence="3" type="ORF">ElyMa_001995000</name>
</gene>
<evidence type="ECO:0000256" key="1">
    <source>
        <dbReference type="PROSITE-ProRule" id="PRU00276"/>
    </source>
</evidence>
<feature type="domain" description="Peptidase M12B" evidence="2">
    <location>
        <begin position="41"/>
        <end position="212"/>
    </location>
</feature>
<dbReference type="InterPro" id="IPR001590">
    <property type="entry name" value="Peptidase_M12B"/>
</dbReference>
<dbReference type="InterPro" id="IPR024079">
    <property type="entry name" value="MetalloPept_cat_dom_sf"/>
</dbReference>
<comment type="caution">
    <text evidence="3">The sequence shown here is derived from an EMBL/GenBank/DDBJ whole genome shotgun (WGS) entry which is preliminary data.</text>
</comment>
<dbReference type="EMBL" id="BMAT01004061">
    <property type="protein sequence ID" value="GFR67335.1"/>
    <property type="molecule type" value="Genomic_DNA"/>
</dbReference>
<dbReference type="Proteomes" id="UP000762676">
    <property type="component" value="Unassembled WGS sequence"/>
</dbReference>
<keyword evidence="3" id="KW-0482">Metalloprotease</keyword>
<evidence type="ECO:0000313" key="3">
    <source>
        <dbReference type="EMBL" id="GFR67335.1"/>
    </source>
</evidence>
<keyword evidence="3" id="KW-0645">Protease</keyword>
<dbReference type="GO" id="GO:0006508">
    <property type="term" value="P:proteolysis"/>
    <property type="evidence" value="ECO:0007669"/>
    <property type="project" value="InterPro"/>
</dbReference>
<dbReference type="PROSITE" id="PS50215">
    <property type="entry name" value="ADAM_MEPRO"/>
    <property type="match status" value="1"/>
</dbReference>
<reference evidence="3 4" key="1">
    <citation type="journal article" date="2021" name="Elife">
        <title>Chloroplast acquisition without the gene transfer in kleptoplastic sea slugs, Plakobranchus ocellatus.</title>
        <authorList>
            <person name="Maeda T."/>
            <person name="Takahashi S."/>
            <person name="Yoshida T."/>
            <person name="Shimamura S."/>
            <person name="Takaki Y."/>
            <person name="Nagai Y."/>
            <person name="Toyoda A."/>
            <person name="Suzuki Y."/>
            <person name="Arimoto A."/>
            <person name="Ishii H."/>
            <person name="Satoh N."/>
            <person name="Nishiyama T."/>
            <person name="Hasebe M."/>
            <person name="Maruyama T."/>
            <person name="Minagawa J."/>
            <person name="Obokata J."/>
            <person name="Shigenobu S."/>
        </authorList>
    </citation>
    <scope>NUCLEOTIDE SEQUENCE [LARGE SCALE GENOMIC DNA]</scope>
</reference>
<evidence type="ECO:0000259" key="2">
    <source>
        <dbReference type="PROSITE" id="PS50215"/>
    </source>
</evidence>
<protein>
    <submittedName>
        <fullName evidence="3">A disintegrin and metalloproteinase with thrombospondin motifs 1</fullName>
    </submittedName>
</protein>
<dbReference type="AlphaFoldDB" id="A0AAV4F2Z1"/>
<feature type="active site" evidence="1">
    <location>
        <position position="208"/>
    </location>
</feature>
<comment type="caution">
    <text evidence="1">Lacks conserved residue(s) required for the propagation of feature annotation.</text>
</comment>
<keyword evidence="4" id="KW-1185">Reference proteome</keyword>
<name>A0AAV4F2Z1_9GAST</name>
<accession>A0AAV4F2Z1</accession>
<evidence type="ECO:0000313" key="4">
    <source>
        <dbReference type="Proteomes" id="UP000762676"/>
    </source>
</evidence>
<dbReference type="Pfam" id="PF13582">
    <property type="entry name" value="Reprolysin_3"/>
    <property type="match status" value="1"/>
</dbReference>
<keyword evidence="3" id="KW-0378">Hydrolase</keyword>
<proteinExistence type="predicted"/>
<organism evidence="3 4">
    <name type="scientific">Elysia marginata</name>
    <dbReference type="NCBI Taxonomy" id="1093978"/>
    <lineage>
        <taxon>Eukaryota</taxon>
        <taxon>Metazoa</taxon>
        <taxon>Spiralia</taxon>
        <taxon>Lophotrochozoa</taxon>
        <taxon>Mollusca</taxon>
        <taxon>Gastropoda</taxon>
        <taxon>Heterobranchia</taxon>
        <taxon>Euthyneura</taxon>
        <taxon>Panpulmonata</taxon>
        <taxon>Sacoglossa</taxon>
        <taxon>Placobranchoidea</taxon>
        <taxon>Plakobranchidae</taxon>
        <taxon>Elysia</taxon>
    </lineage>
</organism>
<sequence length="212" mass="23667">MISGISESDPRNIDAGNFDVKSSIVDSLFGHYRYRRQTSTYYIDILPIVDYSTYSLWFSRIKDENEVKTRLNTYLANTLTAVDMRLQTLQLDGTTLRVKMATPIISTDPSASPYTEKIKVEVQNETRVSAPTLLRTFADWLEAQSNLPPHDHAMLFTSYDLVPSENPEEILTAITKGLANVGVMCKNGSVSLIEDKGAYQSENVAAHELGHG</sequence>